<dbReference type="AlphaFoldDB" id="A0A401G8S5"/>
<gene>
    <name evidence="1" type="ORF">SCP_0114470</name>
</gene>
<organism evidence="1 2">
    <name type="scientific">Sparassis crispa</name>
    <dbReference type="NCBI Taxonomy" id="139825"/>
    <lineage>
        <taxon>Eukaryota</taxon>
        <taxon>Fungi</taxon>
        <taxon>Dikarya</taxon>
        <taxon>Basidiomycota</taxon>
        <taxon>Agaricomycotina</taxon>
        <taxon>Agaricomycetes</taxon>
        <taxon>Polyporales</taxon>
        <taxon>Sparassidaceae</taxon>
        <taxon>Sparassis</taxon>
    </lineage>
</organism>
<dbReference type="GeneID" id="38775475"/>
<protein>
    <submittedName>
        <fullName evidence="1">Uncharacterized protein</fullName>
    </submittedName>
</protein>
<evidence type="ECO:0000313" key="1">
    <source>
        <dbReference type="EMBL" id="GBE78558.1"/>
    </source>
</evidence>
<sequence length="64" mass="7440">MRYFKKLNIAISDMACSAVITCFAQWWNVEGSGIEKIRLIDQQNWELDEEEAMVRGLLIFVDLS</sequence>
<comment type="caution">
    <text evidence="1">The sequence shown here is derived from an EMBL/GenBank/DDBJ whole genome shotgun (WGS) entry which is preliminary data.</text>
</comment>
<keyword evidence="2" id="KW-1185">Reference proteome</keyword>
<accession>A0A401G8S5</accession>
<dbReference type="RefSeq" id="XP_027609471.1">
    <property type="nucleotide sequence ID" value="XM_027753670.1"/>
</dbReference>
<evidence type="ECO:0000313" key="2">
    <source>
        <dbReference type="Proteomes" id="UP000287166"/>
    </source>
</evidence>
<proteinExistence type="predicted"/>
<dbReference type="EMBL" id="BFAD01000001">
    <property type="protein sequence ID" value="GBE78558.1"/>
    <property type="molecule type" value="Genomic_DNA"/>
</dbReference>
<dbReference type="InParanoid" id="A0A401G8S5"/>
<reference evidence="1 2" key="1">
    <citation type="journal article" date="2018" name="Sci. Rep.">
        <title>Genome sequence of the cauliflower mushroom Sparassis crispa (Hanabiratake) and its association with beneficial usage.</title>
        <authorList>
            <person name="Kiyama R."/>
            <person name="Furutani Y."/>
            <person name="Kawaguchi K."/>
            <person name="Nakanishi T."/>
        </authorList>
    </citation>
    <scope>NUCLEOTIDE SEQUENCE [LARGE SCALE GENOMIC DNA]</scope>
</reference>
<dbReference type="Proteomes" id="UP000287166">
    <property type="component" value="Unassembled WGS sequence"/>
</dbReference>
<name>A0A401G8S5_9APHY</name>